<dbReference type="EMBL" id="WXEW01000005">
    <property type="protein sequence ID" value="NAS23814.1"/>
    <property type="molecule type" value="Genomic_DNA"/>
</dbReference>
<accession>A0A7C9N431</accession>
<organism evidence="2 3">
    <name type="scientific">Herbidospora solisilvae</name>
    <dbReference type="NCBI Taxonomy" id="2696284"/>
    <lineage>
        <taxon>Bacteria</taxon>
        <taxon>Bacillati</taxon>
        <taxon>Actinomycetota</taxon>
        <taxon>Actinomycetes</taxon>
        <taxon>Streptosporangiales</taxon>
        <taxon>Streptosporangiaceae</taxon>
        <taxon>Herbidospora</taxon>
    </lineage>
</organism>
<dbReference type="Proteomes" id="UP000479526">
    <property type="component" value="Unassembled WGS sequence"/>
</dbReference>
<proteinExistence type="predicted"/>
<dbReference type="Pfam" id="PF07812">
    <property type="entry name" value="TfuA"/>
    <property type="match status" value="1"/>
</dbReference>
<protein>
    <recommendedName>
        <fullName evidence="1">TfuA-like core domain-containing protein</fullName>
    </recommendedName>
</protein>
<name>A0A7C9N431_9ACTN</name>
<evidence type="ECO:0000313" key="3">
    <source>
        <dbReference type="Proteomes" id="UP000479526"/>
    </source>
</evidence>
<evidence type="ECO:0000313" key="2">
    <source>
        <dbReference type="EMBL" id="NAS23814.1"/>
    </source>
</evidence>
<dbReference type="AlphaFoldDB" id="A0A7C9N431"/>
<keyword evidence="3" id="KW-1185">Reference proteome</keyword>
<comment type="caution">
    <text evidence="2">The sequence shown here is derived from an EMBL/GenBank/DDBJ whole genome shotgun (WGS) entry which is preliminary data.</text>
</comment>
<gene>
    <name evidence="2" type="ORF">GT755_19205</name>
</gene>
<evidence type="ECO:0000259" key="1">
    <source>
        <dbReference type="Pfam" id="PF07812"/>
    </source>
</evidence>
<dbReference type="InterPro" id="IPR012924">
    <property type="entry name" value="TfuA_core"/>
</dbReference>
<dbReference type="RefSeq" id="WP_161481035.1">
    <property type="nucleotide sequence ID" value="NZ_WXEW01000005.1"/>
</dbReference>
<feature type="domain" description="TfuA-like core" evidence="1">
    <location>
        <begin position="49"/>
        <end position="164"/>
    </location>
</feature>
<sequence length="403" mass="44487">MKVVVYTGPTLSADDVHAVLPEARVVPPAARGDLLKEEWSPDDTAVIIDGYYRERLSVGHKEILWLLNEGVHVIGAASMGALRAAELAPFGMTGVGEVYEMFSSGVVDGDDEVAVLHGPAEHGYPAGTVALVNLRHGVARGTVDAGAGERIVAAAKARPFTHRSWEELEEAVDPADRGALAVLREEKWDVKRLDALAALDAVAGPRTDVAGAWSADIALTGITHYEALKWRSARDLDVMNAARLFAPEYPEVHASVLAELLAGFGGEAHAREKLGVYGDEMPPELGRWLSPEEHALDLPERLRLVMIRVWPVWQSEDWRRVVLDRLRRHPKWPEWSELVDAAETARATARAATPPPEFCARLFLRHWKTAPPHVEMARRGFYGMDDLGRTVTPFFPLDAQRRR</sequence>
<reference evidence="2 3" key="1">
    <citation type="submission" date="2020-01" db="EMBL/GenBank/DDBJ databases">
        <title>Herbidospora sp. NEAU-GS84 nov., a novel actinomycete isolated from soil.</title>
        <authorList>
            <person name="Han L."/>
        </authorList>
    </citation>
    <scope>NUCLEOTIDE SEQUENCE [LARGE SCALE GENOMIC DNA]</scope>
    <source>
        <strain evidence="2 3">NEAU-GS84</strain>
    </source>
</reference>